<comment type="caution">
    <text evidence="4">The sequence shown here is derived from an EMBL/GenBank/DDBJ whole genome shotgun (WGS) entry which is preliminary data.</text>
</comment>
<dbReference type="AlphaFoldDB" id="A0A2M7IJB9"/>
<evidence type="ECO:0000259" key="2">
    <source>
        <dbReference type="Pfam" id="PF01935"/>
    </source>
</evidence>
<protein>
    <submittedName>
        <fullName evidence="4">Uncharacterized protein</fullName>
    </submittedName>
</protein>
<keyword evidence="1" id="KW-0472">Membrane</keyword>
<sequence>MDFDLNLILVPLTIGLAICTAGLALWLALEAIKSKGSVFRALNASLFLITLPSAAHVQKKENEPQKTEKETIAVMEQLYSALANFKTSQKDAFVYGQPSITFEMAVPHIGQEISFYLAVSHRIETVIEKQIHGFFPEAEVEKIKDYNIFNPAGSVAASYLTLSKNYFLPFKTYKNLERDPLAEIINSFNKIDERGEGAAIQIVLSPVSGDWRKRGLEIAREMQKNKTFSKAKEETSAAGMIMKAVKTGQKSKESQSAPSPQAAITPIQQEQIKALEEKASKVGFYANIRLIASSATKVQADEILRGLEGAFAQFNHPNFNSFKINRVSGNALRKLIYNFSFRFFDSRQKMILNSEELTSIFHLPVTPLGAPQLKSVKAKQASAPMNLPKEGLILGKNIFRGQESDIRIQLDDRRRHLYFIGQTGTGKSSALGSLIAQDILSGQGVGVIDPHGDLVEKILGLVSPNRAEDVVLIDPSDMERPVGLNMLEYDLRYPEQKTFIVNELINIFDKL</sequence>
<proteinExistence type="predicted"/>
<dbReference type="Pfam" id="PF26449">
    <property type="entry name" value="DUF8128"/>
    <property type="match status" value="1"/>
</dbReference>
<dbReference type="SUPFAM" id="SSF52540">
    <property type="entry name" value="P-loop containing nucleoside triphosphate hydrolases"/>
    <property type="match status" value="1"/>
</dbReference>
<evidence type="ECO:0000313" key="4">
    <source>
        <dbReference type="EMBL" id="PIW76559.1"/>
    </source>
</evidence>
<dbReference type="InterPro" id="IPR058441">
    <property type="entry name" value="DUF8128"/>
</dbReference>
<name>A0A2M7IJB9_9BACT</name>
<dbReference type="EMBL" id="PFGY01000022">
    <property type="protein sequence ID" value="PIW76559.1"/>
    <property type="molecule type" value="Genomic_DNA"/>
</dbReference>
<dbReference type="InterPro" id="IPR002789">
    <property type="entry name" value="HerA_central"/>
</dbReference>
<gene>
    <name evidence="4" type="ORF">CO001_00720</name>
</gene>
<accession>A0A2M7IJB9</accession>
<feature type="non-terminal residue" evidence="4">
    <location>
        <position position="511"/>
    </location>
</feature>
<reference evidence="5" key="1">
    <citation type="submission" date="2017-09" db="EMBL/GenBank/DDBJ databases">
        <title>Depth-based differentiation of microbial function through sediment-hosted aquifers and enrichment of novel symbionts in the deep terrestrial subsurface.</title>
        <authorList>
            <person name="Probst A.J."/>
            <person name="Ladd B."/>
            <person name="Jarett J.K."/>
            <person name="Geller-Mcgrath D.E."/>
            <person name="Sieber C.M.K."/>
            <person name="Emerson J.B."/>
            <person name="Anantharaman K."/>
            <person name="Thomas B.C."/>
            <person name="Malmstrom R."/>
            <person name="Stieglmeier M."/>
            <person name="Klingl A."/>
            <person name="Woyke T."/>
            <person name="Ryan C.M."/>
            <person name="Banfield J.F."/>
        </authorList>
    </citation>
    <scope>NUCLEOTIDE SEQUENCE [LARGE SCALE GENOMIC DNA]</scope>
</reference>
<organism evidence="4 5">
    <name type="scientific">Candidatus Portnoybacteria bacterium CG_4_8_14_3_um_filter_40_10</name>
    <dbReference type="NCBI Taxonomy" id="1974801"/>
    <lineage>
        <taxon>Bacteria</taxon>
        <taxon>Candidatus Portnoyibacteriota</taxon>
    </lineage>
</organism>
<dbReference type="Proteomes" id="UP000229561">
    <property type="component" value="Unassembled WGS sequence"/>
</dbReference>
<evidence type="ECO:0000313" key="5">
    <source>
        <dbReference type="Proteomes" id="UP000229561"/>
    </source>
</evidence>
<dbReference type="Gene3D" id="3.40.50.300">
    <property type="entry name" value="P-loop containing nucleotide triphosphate hydrolases"/>
    <property type="match status" value="1"/>
</dbReference>
<keyword evidence="1" id="KW-0812">Transmembrane</keyword>
<evidence type="ECO:0000259" key="3">
    <source>
        <dbReference type="Pfam" id="PF26449"/>
    </source>
</evidence>
<keyword evidence="1" id="KW-1133">Transmembrane helix</keyword>
<feature type="transmembrane region" description="Helical" evidence="1">
    <location>
        <begin position="6"/>
        <end position="29"/>
    </location>
</feature>
<evidence type="ECO:0000256" key="1">
    <source>
        <dbReference type="SAM" id="Phobius"/>
    </source>
</evidence>
<dbReference type="Pfam" id="PF01935">
    <property type="entry name" value="DUF87"/>
    <property type="match status" value="1"/>
</dbReference>
<feature type="domain" description="Helicase HerA central" evidence="2">
    <location>
        <begin position="400"/>
        <end position="481"/>
    </location>
</feature>
<dbReference type="InterPro" id="IPR027417">
    <property type="entry name" value="P-loop_NTPase"/>
</dbReference>
<feature type="domain" description="DUF8128" evidence="3">
    <location>
        <begin position="67"/>
        <end position="366"/>
    </location>
</feature>